<keyword evidence="1" id="KW-0378">Hydrolase</keyword>
<dbReference type="GO" id="GO:0030145">
    <property type="term" value="F:manganese ion binding"/>
    <property type="evidence" value="ECO:0007669"/>
    <property type="project" value="InterPro"/>
</dbReference>
<dbReference type="GO" id="GO:0004725">
    <property type="term" value="F:protein tyrosine phosphatase activity"/>
    <property type="evidence" value="ECO:0007669"/>
    <property type="project" value="InterPro"/>
</dbReference>
<evidence type="ECO:0000256" key="1">
    <source>
        <dbReference type="ARBA" id="ARBA00022801"/>
    </source>
</evidence>
<protein>
    <recommendedName>
        <fullName evidence="3">Protein-tyrosine-phosphatase</fullName>
    </recommendedName>
</protein>
<dbReference type="SUPFAM" id="SSF89550">
    <property type="entry name" value="PHP domain-like"/>
    <property type="match status" value="1"/>
</dbReference>
<comment type="caution">
    <text evidence="2">The sequence shown here is derived from an EMBL/GenBank/DDBJ whole genome shotgun (WGS) entry which is preliminary data.</text>
</comment>
<dbReference type="PANTHER" id="PTHR39181">
    <property type="entry name" value="TYROSINE-PROTEIN PHOSPHATASE YWQE"/>
    <property type="match status" value="1"/>
</dbReference>
<dbReference type="InterPro" id="IPR016195">
    <property type="entry name" value="Pol/histidinol_Pase-like"/>
</dbReference>
<reference evidence="2" key="1">
    <citation type="journal article" date="2015" name="Nature">
        <title>Complex archaea that bridge the gap between prokaryotes and eukaryotes.</title>
        <authorList>
            <person name="Spang A."/>
            <person name="Saw J.H."/>
            <person name="Jorgensen S.L."/>
            <person name="Zaremba-Niedzwiedzka K."/>
            <person name="Martijn J."/>
            <person name="Lind A.E."/>
            <person name="van Eijk R."/>
            <person name="Schleper C."/>
            <person name="Guy L."/>
            <person name="Ettema T.J."/>
        </authorList>
    </citation>
    <scope>NUCLEOTIDE SEQUENCE</scope>
</reference>
<dbReference type="PIRSF" id="PIRSF016557">
    <property type="entry name" value="Caps_synth_CpsB"/>
    <property type="match status" value="1"/>
</dbReference>
<organism evidence="2">
    <name type="scientific">marine sediment metagenome</name>
    <dbReference type="NCBI Taxonomy" id="412755"/>
    <lineage>
        <taxon>unclassified sequences</taxon>
        <taxon>metagenomes</taxon>
        <taxon>ecological metagenomes</taxon>
    </lineage>
</organism>
<dbReference type="Pfam" id="PF19567">
    <property type="entry name" value="CpsB_CapC"/>
    <property type="match status" value="1"/>
</dbReference>
<sequence>MIDIHSHILPGIDDGAKDLSESLALLNIAQNDGITHMVATPHIHIGRFNNSASQLYSELVNLKAQALVNNINIKLAVAAEVRLDVELMSLVLGNKLPFIGTLNSVNYLLLELPHSHVPQGYDKFINWLAKQNIKAIIPHPERNRDIQANPFYIERLKQLGCEFQLTASSIEGAWGETAKNISIDMLKKGLVTYVASDAHSVKRRPPILSKAKQIVSELIGKNDAHNLFFTNPKRLTESLFNE</sequence>
<gene>
    <name evidence="2" type="ORF">LCGC14_1587700</name>
</gene>
<accession>A0A0F9IEX0</accession>
<dbReference type="Gene3D" id="3.20.20.140">
    <property type="entry name" value="Metal-dependent hydrolases"/>
    <property type="match status" value="1"/>
</dbReference>
<evidence type="ECO:0008006" key="3">
    <source>
        <dbReference type="Google" id="ProtNLM"/>
    </source>
</evidence>
<dbReference type="PANTHER" id="PTHR39181:SF1">
    <property type="entry name" value="TYROSINE-PROTEIN PHOSPHATASE YWQE"/>
    <property type="match status" value="1"/>
</dbReference>
<name>A0A0F9IEX0_9ZZZZ</name>
<evidence type="ECO:0000313" key="2">
    <source>
        <dbReference type="EMBL" id="KKM26146.1"/>
    </source>
</evidence>
<dbReference type="EMBL" id="LAZR01012568">
    <property type="protein sequence ID" value="KKM26146.1"/>
    <property type="molecule type" value="Genomic_DNA"/>
</dbReference>
<dbReference type="InterPro" id="IPR016667">
    <property type="entry name" value="Caps_polysacc_synth_CpsB/CapC"/>
</dbReference>
<dbReference type="AlphaFoldDB" id="A0A0F9IEX0"/>
<proteinExistence type="predicted"/>